<dbReference type="InterPro" id="IPR017871">
    <property type="entry name" value="ABC_transporter-like_CS"/>
</dbReference>
<dbReference type="InterPro" id="IPR027417">
    <property type="entry name" value="P-loop_NTPase"/>
</dbReference>
<comment type="caution">
    <text evidence="5">The sequence shown here is derived from an EMBL/GenBank/DDBJ whole genome shotgun (WGS) entry which is preliminary data.</text>
</comment>
<dbReference type="InterPro" id="IPR003439">
    <property type="entry name" value="ABC_transporter-like_ATP-bd"/>
</dbReference>
<dbReference type="Proteomes" id="UP000094936">
    <property type="component" value="Unassembled WGS sequence"/>
</dbReference>
<evidence type="ECO:0000256" key="3">
    <source>
        <dbReference type="ARBA" id="ARBA00022840"/>
    </source>
</evidence>
<evidence type="ECO:0000313" key="5">
    <source>
        <dbReference type="EMBL" id="ODA36092.1"/>
    </source>
</evidence>
<dbReference type="PROSITE" id="PS00211">
    <property type="entry name" value="ABC_TRANSPORTER_1"/>
    <property type="match status" value="1"/>
</dbReference>
<evidence type="ECO:0000256" key="2">
    <source>
        <dbReference type="ARBA" id="ARBA00022741"/>
    </source>
</evidence>
<keyword evidence="1" id="KW-0813">Transport</keyword>
<evidence type="ECO:0000256" key="1">
    <source>
        <dbReference type="ARBA" id="ARBA00022448"/>
    </source>
</evidence>
<keyword evidence="3" id="KW-0067">ATP-binding</keyword>
<keyword evidence="2" id="KW-0547">Nucleotide-binding</keyword>
<dbReference type="PANTHER" id="PTHR42939">
    <property type="entry name" value="ABC TRANSPORTER ATP-BINDING PROTEIN ALBC-RELATED"/>
    <property type="match status" value="1"/>
</dbReference>
<dbReference type="GO" id="GO:0005524">
    <property type="term" value="F:ATP binding"/>
    <property type="evidence" value="ECO:0007669"/>
    <property type="project" value="UniProtKB-KW"/>
</dbReference>
<dbReference type="AlphaFoldDB" id="A0A1C3ES56"/>
<evidence type="ECO:0000259" key="4">
    <source>
        <dbReference type="PROSITE" id="PS50893"/>
    </source>
</evidence>
<dbReference type="OrthoDB" id="9804819at2"/>
<reference evidence="5 6" key="1">
    <citation type="submission" date="2016-05" db="EMBL/GenBank/DDBJ databases">
        <title>Genomic Taxonomy of the Vibrionaceae.</title>
        <authorList>
            <person name="Gomez-Gil B."/>
            <person name="Enciso-Ibarra J."/>
        </authorList>
    </citation>
    <scope>NUCLEOTIDE SEQUENCE [LARGE SCALE GENOMIC DNA]</scope>
    <source>
        <strain evidence="5 6">CAIM 1920</strain>
    </source>
</reference>
<dbReference type="STRING" id="1080227.A8L45_00355"/>
<dbReference type="InterPro" id="IPR051782">
    <property type="entry name" value="ABC_Transporter_VariousFunc"/>
</dbReference>
<sequence>MTKLTVKNASRRVDGTDILSTVSIEFNPGVTGLVGANGAGKSSLLRAIALLDPLSEGDILINGKSVIGKPQTLYQQLGIVFQHSPCFEHLSVTEFLHYIAAMKGIRRHVAEGQISQWLNKVNLSSVKDRLMSDCSGGMRQRVGIVQALLGNPNILLLDEPTVALDHNERLSFYSFIKDISKTTTVIIVSHLSDDMEALADRLVFLAQGKVIKTGDLDALKAEASQSQTKAPLAVDDIISHFLTQTNETHEKEEVLCGV</sequence>
<name>A0A1C3ES56_9GAMM</name>
<dbReference type="GO" id="GO:0016887">
    <property type="term" value="F:ATP hydrolysis activity"/>
    <property type="evidence" value="ECO:0007669"/>
    <property type="project" value="InterPro"/>
</dbReference>
<proteinExistence type="predicted"/>
<dbReference type="SUPFAM" id="SSF52540">
    <property type="entry name" value="P-loop containing nucleoside triphosphate hydrolases"/>
    <property type="match status" value="1"/>
</dbReference>
<dbReference type="PANTHER" id="PTHR42939:SF1">
    <property type="entry name" value="ABC TRANSPORTER ATP-BINDING PROTEIN ALBC-RELATED"/>
    <property type="match status" value="1"/>
</dbReference>
<keyword evidence="6" id="KW-1185">Reference proteome</keyword>
<dbReference type="Pfam" id="PF00005">
    <property type="entry name" value="ABC_tran"/>
    <property type="match status" value="1"/>
</dbReference>
<evidence type="ECO:0000313" key="6">
    <source>
        <dbReference type="Proteomes" id="UP000094936"/>
    </source>
</evidence>
<dbReference type="RefSeq" id="WP_068898046.1">
    <property type="nucleotide sequence ID" value="NZ_JBHUIF010000002.1"/>
</dbReference>
<organism evidence="5 6">
    <name type="scientific">Veronia pacifica</name>
    <dbReference type="NCBI Taxonomy" id="1080227"/>
    <lineage>
        <taxon>Bacteria</taxon>
        <taxon>Pseudomonadati</taxon>
        <taxon>Pseudomonadota</taxon>
        <taxon>Gammaproteobacteria</taxon>
        <taxon>Vibrionales</taxon>
        <taxon>Vibrionaceae</taxon>
        <taxon>Veronia</taxon>
    </lineage>
</organism>
<dbReference type="InterPro" id="IPR003593">
    <property type="entry name" value="AAA+_ATPase"/>
</dbReference>
<dbReference type="PROSITE" id="PS50893">
    <property type="entry name" value="ABC_TRANSPORTER_2"/>
    <property type="match status" value="1"/>
</dbReference>
<dbReference type="SMART" id="SM00382">
    <property type="entry name" value="AAA"/>
    <property type="match status" value="1"/>
</dbReference>
<dbReference type="EMBL" id="LYBM01000001">
    <property type="protein sequence ID" value="ODA36092.1"/>
    <property type="molecule type" value="Genomic_DNA"/>
</dbReference>
<accession>A0A1C3ES56</accession>
<dbReference type="Gene3D" id="3.40.50.300">
    <property type="entry name" value="P-loop containing nucleotide triphosphate hydrolases"/>
    <property type="match status" value="1"/>
</dbReference>
<protein>
    <recommendedName>
        <fullName evidence="4">ABC transporter domain-containing protein</fullName>
    </recommendedName>
</protein>
<gene>
    <name evidence="5" type="ORF">A8L45_00355</name>
</gene>
<feature type="domain" description="ABC transporter" evidence="4">
    <location>
        <begin position="4"/>
        <end position="232"/>
    </location>
</feature>